<evidence type="ECO:0000256" key="5">
    <source>
        <dbReference type="ARBA" id="ARBA00013376"/>
    </source>
</evidence>
<sequence length="415" mass="44140">MIQFAVLGYGTVGSGVVEVFFRNRESLERKAGVPLGLKYILDVREFPDSPYKDLFVKDFDTILNDDSVGVVAEVIGGVEPALTFTKACLERGKSVVTSNKELVAQHGAELLAIARANNVNYLFEASVGGGIPIIRPLHSCLAANRIEEVIGILNGTTNFILTKMFREGMSFESALALAQRLGYAERDPAADVEGHDACRKICILASLAFGEHVYPHDVSAEGIAKITSEDVAYAASCGCVIKLIGAARRGEDGKKMTAYVAPAFINRETQLGTIDDVFNGILVRGDATGDVVFYGKGAGKLPTASAVVSDMIACAKADGSSASMSWKPSQGGNVAPQGDHVTAMYLRCRAFETNALEEAVKIFGKVKALSRPDKPTNEAAFITPALTEREIDDVCGKLAAAGVDILGKIRVLADQ</sequence>
<dbReference type="EC" id="1.1.1.3" evidence="4 14"/>
<feature type="domain" description="Homoserine dehydrogenase catalytic" evidence="16">
    <location>
        <begin position="132"/>
        <end position="312"/>
    </location>
</feature>
<comment type="similarity">
    <text evidence="3 15">Belongs to the homoserine dehydrogenase family.</text>
</comment>
<dbReference type="AlphaFoldDB" id="A0A1Y4MQV0"/>
<dbReference type="PANTHER" id="PTHR43331">
    <property type="entry name" value="HOMOSERINE DEHYDROGENASE"/>
    <property type="match status" value="1"/>
</dbReference>
<feature type="active site" description="Proton donor" evidence="12">
    <location>
        <position position="200"/>
    </location>
</feature>
<evidence type="ECO:0000256" key="6">
    <source>
        <dbReference type="ARBA" id="ARBA00022605"/>
    </source>
</evidence>
<evidence type="ECO:0000256" key="10">
    <source>
        <dbReference type="ARBA" id="ARBA00023167"/>
    </source>
</evidence>
<evidence type="ECO:0000256" key="2">
    <source>
        <dbReference type="ARBA" id="ARBA00005062"/>
    </source>
</evidence>
<dbReference type="GO" id="GO:0009086">
    <property type="term" value="P:methionine biosynthetic process"/>
    <property type="evidence" value="ECO:0007669"/>
    <property type="project" value="UniProtKB-KW"/>
</dbReference>
<feature type="binding site" evidence="13">
    <location>
        <position position="185"/>
    </location>
    <ligand>
        <name>L-homoserine</name>
        <dbReference type="ChEBI" id="CHEBI:57476"/>
    </ligand>
</feature>
<evidence type="ECO:0000256" key="13">
    <source>
        <dbReference type="PIRSR" id="PIRSR000098-2"/>
    </source>
</evidence>
<dbReference type="InterPro" id="IPR005106">
    <property type="entry name" value="Asp/hSer_DH_NAD-bd"/>
</dbReference>
<dbReference type="InterPro" id="IPR036291">
    <property type="entry name" value="NAD(P)-bd_dom_sf"/>
</dbReference>
<reference evidence="19" key="1">
    <citation type="submission" date="2017-04" db="EMBL/GenBank/DDBJ databases">
        <title>Function of individual gut microbiota members based on whole genome sequencing of pure cultures obtained from chicken caecum.</title>
        <authorList>
            <person name="Medvecky M."/>
            <person name="Cejkova D."/>
            <person name="Polansky O."/>
            <person name="Karasova D."/>
            <person name="Kubasova T."/>
            <person name="Cizek A."/>
            <person name="Rychlik I."/>
        </authorList>
    </citation>
    <scope>NUCLEOTIDE SEQUENCE [LARGE SCALE GENOMIC DNA]</scope>
    <source>
        <strain evidence="19">An175</strain>
    </source>
</reference>
<evidence type="ECO:0000259" key="17">
    <source>
        <dbReference type="Pfam" id="PF03447"/>
    </source>
</evidence>
<protein>
    <recommendedName>
        <fullName evidence="5 14">Homoserine dehydrogenase</fullName>
        <ecNumber evidence="4 14">1.1.1.3</ecNumber>
    </recommendedName>
</protein>
<dbReference type="InterPro" id="IPR016204">
    <property type="entry name" value="HDH"/>
</dbReference>
<dbReference type="Pfam" id="PF03447">
    <property type="entry name" value="NAD_binding_3"/>
    <property type="match status" value="1"/>
</dbReference>
<evidence type="ECO:0000313" key="19">
    <source>
        <dbReference type="Proteomes" id="UP000196386"/>
    </source>
</evidence>
<organism evidence="18 19">
    <name type="scientific">Anaerotruncus colihominis</name>
    <dbReference type="NCBI Taxonomy" id="169435"/>
    <lineage>
        <taxon>Bacteria</taxon>
        <taxon>Bacillati</taxon>
        <taxon>Bacillota</taxon>
        <taxon>Clostridia</taxon>
        <taxon>Eubacteriales</taxon>
        <taxon>Oscillospiraceae</taxon>
        <taxon>Anaerotruncus</taxon>
    </lineage>
</organism>
<dbReference type="SUPFAM" id="SSF51735">
    <property type="entry name" value="NAD(P)-binding Rossmann-fold domains"/>
    <property type="match status" value="1"/>
</dbReference>
<dbReference type="UniPathway" id="UPA00051">
    <property type="reaction ID" value="UER00465"/>
</dbReference>
<comment type="catalytic activity">
    <reaction evidence="11">
        <text>L-homoserine + NADP(+) = L-aspartate 4-semialdehyde + NADPH + H(+)</text>
        <dbReference type="Rhea" id="RHEA:15761"/>
        <dbReference type="ChEBI" id="CHEBI:15378"/>
        <dbReference type="ChEBI" id="CHEBI:57476"/>
        <dbReference type="ChEBI" id="CHEBI:57783"/>
        <dbReference type="ChEBI" id="CHEBI:58349"/>
        <dbReference type="ChEBI" id="CHEBI:537519"/>
        <dbReference type="EC" id="1.1.1.3"/>
    </reaction>
    <physiologicalReaction direction="right-to-left" evidence="11">
        <dbReference type="Rhea" id="RHEA:15763"/>
    </physiologicalReaction>
</comment>
<dbReference type="GO" id="GO:0009088">
    <property type="term" value="P:threonine biosynthetic process"/>
    <property type="evidence" value="ECO:0007669"/>
    <property type="project" value="UniProtKB-UniPathway"/>
</dbReference>
<evidence type="ECO:0000256" key="15">
    <source>
        <dbReference type="RuleBase" id="RU004171"/>
    </source>
</evidence>
<keyword evidence="13 14" id="KW-0521">NADP</keyword>
<gene>
    <name evidence="18" type="ORF">B5F11_03205</name>
</gene>
<evidence type="ECO:0000256" key="4">
    <source>
        <dbReference type="ARBA" id="ARBA00013213"/>
    </source>
</evidence>
<dbReference type="NCBIfam" id="NF004976">
    <property type="entry name" value="PRK06349.1"/>
    <property type="match status" value="1"/>
</dbReference>
<feature type="binding site" evidence="13">
    <location>
        <position position="100"/>
    </location>
    <ligand>
        <name>NADPH</name>
        <dbReference type="ChEBI" id="CHEBI:57783"/>
    </ligand>
</feature>
<feature type="domain" description="Aspartate/homoserine dehydrogenase NAD-binding" evidence="17">
    <location>
        <begin position="8"/>
        <end position="124"/>
    </location>
</feature>
<dbReference type="Gene3D" id="3.40.50.720">
    <property type="entry name" value="NAD(P)-binding Rossmann-like Domain"/>
    <property type="match status" value="1"/>
</dbReference>
<dbReference type="PIRSF" id="PIRSF000098">
    <property type="entry name" value="Homoser_dehydrog"/>
    <property type="match status" value="1"/>
</dbReference>
<evidence type="ECO:0000259" key="16">
    <source>
        <dbReference type="Pfam" id="PF00742"/>
    </source>
</evidence>
<dbReference type="Proteomes" id="UP000196386">
    <property type="component" value="Unassembled WGS sequence"/>
</dbReference>
<dbReference type="UniPathway" id="UPA00050">
    <property type="reaction ID" value="UER00063"/>
</dbReference>
<evidence type="ECO:0000256" key="12">
    <source>
        <dbReference type="PIRSR" id="PIRSR000098-1"/>
    </source>
</evidence>
<evidence type="ECO:0000256" key="8">
    <source>
        <dbReference type="ARBA" id="ARBA00023002"/>
    </source>
</evidence>
<proteinExistence type="inferred from homology"/>
<dbReference type="EMBL" id="NFKP01000002">
    <property type="protein sequence ID" value="OUP71086.1"/>
    <property type="molecule type" value="Genomic_DNA"/>
</dbReference>
<dbReference type="SUPFAM" id="SSF55347">
    <property type="entry name" value="Glyceraldehyde-3-phosphate dehydrogenase-like, C-terminal domain"/>
    <property type="match status" value="1"/>
</dbReference>
<keyword evidence="7 14" id="KW-0791">Threonine biosynthesis</keyword>
<comment type="pathway">
    <text evidence="2 14">Amino-acid biosynthesis; L-methionine biosynthesis via de novo pathway; L-homoserine from L-aspartate: step 3/3.</text>
</comment>
<name>A0A1Y4MQV0_9FIRM</name>
<dbReference type="GO" id="GO:0050661">
    <property type="term" value="F:NADP binding"/>
    <property type="evidence" value="ECO:0007669"/>
    <property type="project" value="InterPro"/>
</dbReference>
<dbReference type="InterPro" id="IPR001342">
    <property type="entry name" value="HDH_cat"/>
</dbReference>
<comment type="caution">
    <text evidence="18">The sequence shown here is derived from an EMBL/GenBank/DDBJ whole genome shotgun (WGS) entry which is preliminary data.</text>
</comment>
<comment type="pathway">
    <text evidence="1 14">Amino-acid biosynthesis; L-threonine biosynthesis; L-threonine from L-aspartate: step 3/5.</text>
</comment>
<evidence type="ECO:0000256" key="7">
    <source>
        <dbReference type="ARBA" id="ARBA00022697"/>
    </source>
</evidence>
<evidence type="ECO:0000256" key="14">
    <source>
        <dbReference type="RuleBase" id="RU000579"/>
    </source>
</evidence>
<evidence type="ECO:0000313" key="18">
    <source>
        <dbReference type="EMBL" id="OUP71086.1"/>
    </source>
</evidence>
<keyword evidence="10 14" id="KW-0486">Methionine biosynthesis</keyword>
<keyword evidence="6 14" id="KW-0028">Amino-acid biosynthesis</keyword>
<dbReference type="PROSITE" id="PS01042">
    <property type="entry name" value="HOMOSER_DHGENASE"/>
    <property type="match status" value="1"/>
</dbReference>
<dbReference type="Gene3D" id="3.30.360.10">
    <property type="entry name" value="Dihydrodipicolinate Reductase, domain 2"/>
    <property type="match status" value="1"/>
</dbReference>
<dbReference type="Gene3D" id="3.30.70.260">
    <property type="match status" value="1"/>
</dbReference>
<keyword evidence="8 14" id="KW-0560">Oxidoreductase</keyword>
<dbReference type="FunFam" id="3.30.360.10:FF:000005">
    <property type="entry name" value="Homoserine dehydrogenase"/>
    <property type="match status" value="1"/>
</dbReference>
<evidence type="ECO:0000256" key="9">
    <source>
        <dbReference type="ARBA" id="ARBA00023053"/>
    </source>
</evidence>
<dbReference type="Pfam" id="PF00742">
    <property type="entry name" value="Homoserine_dh"/>
    <property type="match status" value="1"/>
</dbReference>
<dbReference type="RefSeq" id="WP_087299518.1">
    <property type="nucleotide sequence ID" value="NZ_CALWZF010000006.1"/>
</dbReference>
<evidence type="ECO:0000256" key="11">
    <source>
        <dbReference type="ARBA" id="ARBA00048841"/>
    </source>
</evidence>
<dbReference type="GO" id="GO:0004412">
    <property type="term" value="F:homoserine dehydrogenase activity"/>
    <property type="evidence" value="ECO:0007669"/>
    <property type="project" value="UniProtKB-EC"/>
</dbReference>
<evidence type="ECO:0000256" key="1">
    <source>
        <dbReference type="ARBA" id="ARBA00005056"/>
    </source>
</evidence>
<dbReference type="InterPro" id="IPR019811">
    <property type="entry name" value="HDH_CS"/>
</dbReference>
<feature type="binding site" evidence="13">
    <location>
        <begin position="7"/>
        <end position="14"/>
    </location>
    <ligand>
        <name>NADP(+)</name>
        <dbReference type="ChEBI" id="CHEBI:58349"/>
    </ligand>
</feature>
<dbReference type="PANTHER" id="PTHR43331:SF1">
    <property type="entry name" value="HOMOSERINE DEHYDROGENASE"/>
    <property type="match status" value="1"/>
</dbReference>
<evidence type="ECO:0000256" key="3">
    <source>
        <dbReference type="ARBA" id="ARBA00006753"/>
    </source>
</evidence>
<keyword evidence="9" id="KW-0915">Sodium</keyword>
<accession>A0A1Y4MQV0</accession>